<evidence type="ECO:0000256" key="9">
    <source>
        <dbReference type="ARBA" id="ARBA00022967"/>
    </source>
</evidence>
<feature type="transmembrane region" description="Helical" evidence="14">
    <location>
        <begin position="1107"/>
        <end position="1127"/>
    </location>
</feature>
<keyword evidence="6 14" id="KW-0547">Nucleotide-binding</keyword>
<feature type="transmembrane region" description="Helical" evidence="14">
    <location>
        <begin position="1660"/>
        <end position="1684"/>
    </location>
</feature>
<reference evidence="21" key="1">
    <citation type="submission" date="2024-02" db="UniProtKB">
        <authorList>
            <consortium name="WormBaseParasite"/>
        </authorList>
    </citation>
    <scope>IDENTIFICATION</scope>
</reference>
<feature type="compositionally biased region" description="Basic and acidic residues" evidence="16">
    <location>
        <begin position="185"/>
        <end position="206"/>
    </location>
</feature>
<organism evidence="20 21">
    <name type="scientific">Mesorhabditis belari</name>
    <dbReference type="NCBI Taxonomy" id="2138241"/>
    <lineage>
        <taxon>Eukaryota</taxon>
        <taxon>Metazoa</taxon>
        <taxon>Ecdysozoa</taxon>
        <taxon>Nematoda</taxon>
        <taxon>Chromadorea</taxon>
        <taxon>Rhabditida</taxon>
        <taxon>Rhabditina</taxon>
        <taxon>Rhabditomorpha</taxon>
        <taxon>Rhabditoidea</taxon>
        <taxon>Rhabditidae</taxon>
        <taxon>Mesorhabditinae</taxon>
        <taxon>Mesorhabditis</taxon>
    </lineage>
</organism>
<keyword evidence="15" id="KW-0175">Coiled coil</keyword>
<keyword evidence="8 14" id="KW-0460">Magnesium</keyword>
<evidence type="ECO:0000256" key="8">
    <source>
        <dbReference type="ARBA" id="ARBA00022842"/>
    </source>
</evidence>
<feature type="domain" description="P5B-type ATPase N-terminal" evidence="19">
    <location>
        <begin position="738"/>
        <end position="847"/>
    </location>
</feature>
<dbReference type="InterPro" id="IPR015943">
    <property type="entry name" value="WD40/YVTN_repeat-like_dom_sf"/>
</dbReference>
<dbReference type="Pfam" id="PF12409">
    <property type="entry name" value="P5-ATPase"/>
    <property type="match status" value="1"/>
</dbReference>
<dbReference type="FunFam" id="3.40.50.1000:FF:000068">
    <property type="entry name" value="Cation-transporting ATPase"/>
    <property type="match status" value="1"/>
</dbReference>
<dbReference type="Gene3D" id="3.40.1110.10">
    <property type="entry name" value="Calcium-transporting ATPase, cytoplasmic domain N"/>
    <property type="match status" value="1"/>
</dbReference>
<dbReference type="SUPFAM" id="SSF50978">
    <property type="entry name" value="WD40 repeat-like"/>
    <property type="match status" value="1"/>
</dbReference>
<dbReference type="InterPro" id="IPR023299">
    <property type="entry name" value="ATPase_P-typ_cyto_dom_N"/>
</dbReference>
<dbReference type="GO" id="GO:0005886">
    <property type="term" value="C:plasma membrane"/>
    <property type="evidence" value="ECO:0007669"/>
    <property type="project" value="UniProtKB-ARBA"/>
</dbReference>
<feature type="repeat" description="WD" evidence="13">
    <location>
        <begin position="470"/>
        <end position="512"/>
    </location>
</feature>
<dbReference type="Proteomes" id="UP000887575">
    <property type="component" value="Unassembled WGS sequence"/>
</dbReference>
<evidence type="ECO:0000256" key="5">
    <source>
        <dbReference type="ARBA" id="ARBA00022723"/>
    </source>
</evidence>
<evidence type="ECO:0000256" key="11">
    <source>
        <dbReference type="ARBA" id="ARBA00023136"/>
    </source>
</evidence>
<feature type="transmembrane region" description="Helical" evidence="14">
    <location>
        <begin position="1139"/>
        <end position="1164"/>
    </location>
</feature>
<protein>
    <recommendedName>
        <fullName evidence="14">Cation-transporting ATPase</fullName>
        <ecNumber evidence="14">7.2.2.-</ecNumber>
    </recommendedName>
</protein>
<evidence type="ECO:0000313" key="21">
    <source>
        <dbReference type="WBParaSite" id="MBELARI_LOCUS14839.1"/>
    </source>
</evidence>
<keyword evidence="4 14" id="KW-0812">Transmembrane</keyword>
<feature type="region of interest" description="Disordered" evidence="16">
    <location>
        <begin position="182"/>
        <end position="206"/>
    </location>
</feature>
<dbReference type="GO" id="GO:0005524">
    <property type="term" value="F:ATP binding"/>
    <property type="evidence" value="ECO:0007669"/>
    <property type="project" value="UniProtKB-UniRule"/>
</dbReference>
<feature type="transmembrane region" description="Helical" evidence="14">
    <location>
        <begin position="1750"/>
        <end position="1769"/>
    </location>
</feature>
<proteinExistence type="inferred from homology"/>
<dbReference type="InterPro" id="IPR036322">
    <property type="entry name" value="WD40_repeat_dom_sf"/>
</dbReference>
<dbReference type="InterPro" id="IPR036412">
    <property type="entry name" value="HAD-like_sf"/>
</dbReference>
<evidence type="ECO:0000256" key="7">
    <source>
        <dbReference type="ARBA" id="ARBA00022840"/>
    </source>
</evidence>
<dbReference type="PANTHER" id="PTHR45630">
    <property type="entry name" value="CATION-TRANSPORTING ATPASE-RELATED"/>
    <property type="match status" value="1"/>
</dbReference>
<keyword evidence="11 14" id="KW-0472">Membrane</keyword>
<dbReference type="GO" id="GO:0006874">
    <property type="term" value="P:intracellular calcium ion homeostasis"/>
    <property type="evidence" value="ECO:0007669"/>
    <property type="project" value="TreeGrafter"/>
</dbReference>
<evidence type="ECO:0000313" key="20">
    <source>
        <dbReference type="Proteomes" id="UP000887575"/>
    </source>
</evidence>
<feature type="compositionally biased region" description="Polar residues" evidence="16">
    <location>
        <begin position="36"/>
        <end position="56"/>
    </location>
</feature>
<dbReference type="Pfam" id="PF13246">
    <property type="entry name" value="Cation_ATPase"/>
    <property type="match status" value="1"/>
</dbReference>
<feature type="coiled-coil region" evidence="15">
    <location>
        <begin position="618"/>
        <end position="645"/>
    </location>
</feature>
<dbReference type="InterPro" id="IPR018303">
    <property type="entry name" value="ATPase_P-typ_P_site"/>
</dbReference>
<feature type="repeat" description="WD" evidence="13">
    <location>
        <begin position="520"/>
        <end position="555"/>
    </location>
</feature>
<dbReference type="InterPro" id="IPR044492">
    <property type="entry name" value="P_typ_ATPase_HD_dom"/>
</dbReference>
<dbReference type="InterPro" id="IPR047821">
    <property type="entry name" value="P5B-type_ATPase"/>
</dbReference>
<keyword evidence="20" id="KW-1185">Reference proteome</keyword>
<dbReference type="InterPro" id="IPR008250">
    <property type="entry name" value="ATPase_P-typ_transduc_dom_A_sf"/>
</dbReference>
<evidence type="ECO:0000259" key="19">
    <source>
        <dbReference type="Pfam" id="PF12409"/>
    </source>
</evidence>
<dbReference type="InterPro" id="IPR023214">
    <property type="entry name" value="HAD_sf"/>
</dbReference>
<dbReference type="GO" id="GO:0015203">
    <property type="term" value="F:polyamine transmembrane transporter activity"/>
    <property type="evidence" value="ECO:0007669"/>
    <property type="project" value="TreeGrafter"/>
</dbReference>
<keyword evidence="7 14" id="KW-0067">ATP-binding</keyword>
<dbReference type="FunFam" id="3.40.1110.10:FF:000130">
    <property type="entry name" value="Cation-transporting ATPase"/>
    <property type="match status" value="1"/>
</dbReference>
<evidence type="ECO:0000256" key="10">
    <source>
        <dbReference type="ARBA" id="ARBA00022989"/>
    </source>
</evidence>
<feature type="transmembrane region" description="Helical" evidence="14">
    <location>
        <begin position="754"/>
        <end position="771"/>
    </location>
</feature>
<keyword evidence="3" id="KW-0597">Phosphoprotein</keyword>
<dbReference type="GO" id="GO:0015662">
    <property type="term" value="F:P-type ion transporter activity"/>
    <property type="evidence" value="ECO:0007669"/>
    <property type="project" value="InterPro"/>
</dbReference>
<dbReference type="GO" id="GO:0046872">
    <property type="term" value="F:metal ion binding"/>
    <property type="evidence" value="ECO:0007669"/>
    <property type="project" value="UniProtKB-UniRule"/>
</dbReference>
<dbReference type="PANTHER" id="PTHR45630:SF8">
    <property type="entry name" value="CATION-TRANSPORTING ATPASE"/>
    <property type="match status" value="1"/>
</dbReference>
<evidence type="ECO:0000259" key="17">
    <source>
        <dbReference type="Pfam" id="PF00122"/>
    </source>
</evidence>
<feature type="transmembrane region" description="Helical" evidence="14">
    <location>
        <begin position="903"/>
        <end position="927"/>
    </location>
</feature>
<feature type="transmembrane region" description="Helical" evidence="14">
    <location>
        <begin position="933"/>
        <end position="951"/>
    </location>
</feature>
<evidence type="ECO:0000256" key="15">
    <source>
        <dbReference type="SAM" id="Coils"/>
    </source>
</evidence>
<dbReference type="PROSITE" id="PS50082">
    <property type="entry name" value="WD_REPEATS_2"/>
    <property type="match status" value="2"/>
</dbReference>
<dbReference type="PROSITE" id="PS00154">
    <property type="entry name" value="ATPASE_E1_E2"/>
    <property type="match status" value="1"/>
</dbReference>
<evidence type="ECO:0000256" key="12">
    <source>
        <dbReference type="ARBA" id="ARBA00049360"/>
    </source>
</evidence>
<dbReference type="Gene3D" id="3.40.50.1000">
    <property type="entry name" value="HAD superfamily/HAD-like"/>
    <property type="match status" value="1"/>
</dbReference>
<dbReference type="FunFam" id="1.20.1110.10:FF:000023">
    <property type="entry name" value="Cation-transporting ATPase"/>
    <property type="match status" value="1"/>
</dbReference>
<feature type="region of interest" description="Disordered" evidence="16">
    <location>
        <begin position="690"/>
        <end position="716"/>
    </location>
</feature>
<dbReference type="NCBIfam" id="TIGR01494">
    <property type="entry name" value="ATPase_P-type"/>
    <property type="match status" value="2"/>
</dbReference>
<dbReference type="SFLD" id="SFLDG00002">
    <property type="entry name" value="C1.7:_P-type_atpase_like"/>
    <property type="match status" value="1"/>
</dbReference>
<comment type="catalytic activity">
    <reaction evidence="12 14">
        <text>ATP + H2O = ADP + phosphate + H(+)</text>
        <dbReference type="Rhea" id="RHEA:13065"/>
        <dbReference type="ChEBI" id="CHEBI:15377"/>
        <dbReference type="ChEBI" id="CHEBI:15378"/>
        <dbReference type="ChEBI" id="CHEBI:30616"/>
        <dbReference type="ChEBI" id="CHEBI:43474"/>
        <dbReference type="ChEBI" id="CHEBI:456216"/>
    </reaction>
</comment>
<keyword evidence="10 14" id="KW-1133">Transmembrane helix</keyword>
<dbReference type="InterPro" id="IPR023298">
    <property type="entry name" value="ATPase_P-typ_TM_dom_sf"/>
</dbReference>
<feature type="region of interest" description="Disordered" evidence="16">
    <location>
        <begin position="1"/>
        <end position="101"/>
    </location>
</feature>
<dbReference type="Gene3D" id="2.130.10.10">
    <property type="entry name" value="YVTN repeat-like/Quinoprotein amine dehydrogenase"/>
    <property type="match status" value="1"/>
</dbReference>
<dbReference type="WBParaSite" id="MBELARI_LOCUS14839.1">
    <property type="protein sequence ID" value="MBELARI_LOCUS14839.1"/>
    <property type="gene ID" value="MBELARI_LOCUS14839"/>
</dbReference>
<feature type="compositionally biased region" description="Basic and acidic residues" evidence="16">
    <location>
        <begin position="1"/>
        <end position="33"/>
    </location>
</feature>
<dbReference type="SUPFAM" id="SSF56784">
    <property type="entry name" value="HAD-like"/>
    <property type="match status" value="1"/>
</dbReference>
<dbReference type="CDD" id="cd07542">
    <property type="entry name" value="P-type_ATPase_cation"/>
    <property type="match status" value="1"/>
</dbReference>
<evidence type="ECO:0000256" key="1">
    <source>
        <dbReference type="ARBA" id="ARBA00004141"/>
    </source>
</evidence>
<dbReference type="SMART" id="SM00320">
    <property type="entry name" value="WD40"/>
    <property type="match status" value="6"/>
</dbReference>
<dbReference type="EC" id="7.2.2.-" evidence="14"/>
<feature type="transmembrane region" description="Helical" evidence="14">
    <location>
        <begin position="1820"/>
        <end position="1846"/>
    </location>
</feature>
<dbReference type="Gene3D" id="1.20.1110.10">
    <property type="entry name" value="Calcium-transporting ATPase, transmembrane domain"/>
    <property type="match status" value="1"/>
</dbReference>
<dbReference type="InterPro" id="IPR001680">
    <property type="entry name" value="WD40_rpt"/>
</dbReference>
<evidence type="ECO:0000256" key="2">
    <source>
        <dbReference type="ARBA" id="ARBA00006000"/>
    </source>
</evidence>
<sequence length="1911" mass="215283">MNNEERRLELERKKQKLAEMRESKRRLDEERRRSMLPQNLQQNGNGSSGERPTLSSLELAEILADVGIPGEPDSSNKNATTEPKLQENGVPQSHLSQTVTSSMSRVVNLELTEPKSIIVPQKDTTIYCKTTQTDDERVSAGEFLMGSQEFAWEGEEDMDHSRKPYIDDMSLTDEIEPGFKFKRGTSHEAEKKEVEEEKPKLPDYSEQEKQQVMKTIGFLEFFDQGSRMLERALSEKRDFDQNLVNDHSMHYQTKEEKLEFSRSFQDTKWTNGREVLAITFSERNPELFAVGYGVNADKPGDPTGVVAVFNTKFKKESSDYLFHTPTRITSVAFAHFHANFILAGCYTGQICMWDNRVVNKRTPINRSQLSPNAHTQPIFALQVVGSHNAHNLVSISSDGKMCSWNVDNLAQPVEIKDLLLKNGSKTISVVSMSFPQNEFNTFVVGAEDGQIYLVSRHGTTTNQAIEQQVFEGHSAPISSVAFHRTPGNGQYDFSHLFLSASCDWSIKLWSIKDPLLRYSFETHSEYVYDAQWSPTHPAVFATVDADGTLCLWNLNEDIEEPITRLSLENEGNASQGRKLAFSPNGQYIVTGDGVGNVHMFELHESFYNNVKSDEWNKLANVLADMKASREEAEELNEAMKLENGSQASSGLLKCPRRKLCTRASPLIFLQKNFQERQEILLTGKRTNTSTRGKQTYGMGTSPTGPFHEMGSGDPPTKNEEFDEAVGGGAHHAVLHSGEEVLNIYGYKTTPLQTFLFYFLSICSLGIFRLILHWNQKWYIYVRAIRCSFNEAQFIFVIDEHNVIAFRPVKAVTQFGGELMLVLPDGHGHYREVSHLRYFVFRKMSFVWLEGSEKFAPISELDENVSLSTFHDALISGKGLDRHEVAQRIALYGQNLIEVKLKPILVLLFKEAISPFYIFQVFSVTIWFSDNYQYYASIIVVMSLTSIAMDVYQTRSQEKKLRSMVHSSDEVDVLRNDGNVMRIDSSQLVPGDILLIPQHGGVMQCDAVLMTGTVIVNESMLTGESVPITKVALAGSDDHKSTKETLFDIEKHSKHVLFCGTQVLQTRYYGGQHVRAIVLRTAYSTLKGQLVRSIMYPKPVDFRFTKDLFKFVGFLVSVALCGFSYTVFIMVRRGEPFFKIIIRSLDIITIVVPPALPAAMSVGIINAQLRLKKKDIYCISPSTINTCGAINVVCFDKTGTLTEDGLDFHTMRPVHPSSQTRADCSFGDETSSMEPDEMPNEAEIIKAIATCHSLTRINGMLHGDPLDLILFNQTRWSIDESCGSERSDDEISRFDTVQPTVVKPPPEHAHFFKSTEFGIIRQFTFSSSLQRMSVIINNPHEETGKRMVLYSKGSPEMILSLCDKSTIPSDYLDVVNQYAQHGYRLISVAKRELNLSFAKAQKIPRQTVEINLELLGLVVMENRVKPVTLGVINQLNRAHIRTVMVTGDNLLTAMSVARECGIIRPNRKAYLLEHTVGHMTLDGRTQLTVKQSVSSSEDILDDQLSTISSMQELAHVIESSYQLSIAGPTFSVIVHEYPEMLDNLMSVCDVFARMAPDQKQMLVNHLQSLDYTVAMCGDGANDCAALKAAHAGISLSDTEASIAAPFTSKVADIRCVPTVIREGRAALVTSFGVFKYMAGYSLLQFTTILHLYWLATNLTDFQFLYIDMFLITFVAVFFGNTAAYTSSFSSIPPPTRLLSLGSVVSVLGQLFIMGAFQLYTFWWTSTQPWFHPYSAPKGGDPENKRSMQGTALFGVSVFQYITLAIIYSKGPPYRKTILSNQPLCISLIIVLLVSLMVVIYPPDFVIRFLEYDPIPYVESRFFLVVLGFLCASLSYLFNRFVVEYLIYNKRAKMIKRRKLRDPSAKSVKWERILASIGYDITWLKKMAKVVQIRDNNMPKNNSFAVNDETKGL</sequence>
<feature type="transmembrane region" description="Helical" evidence="14">
    <location>
        <begin position="1781"/>
        <end position="1800"/>
    </location>
</feature>
<evidence type="ECO:0000256" key="14">
    <source>
        <dbReference type="RuleBase" id="RU362082"/>
    </source>
</evidence>
<dbReference type="InterPro" id="IPR059000">
    <property type="entry name" value="ATPase_P-type_domA"/>
</dbReference>
<dbReference type="SFLD" id="SFLDF00027">
    <property type="entry name" value="p-type_atpase"/>
    <property type="match status" value="1"/>
</dbReference>
<dbReference type="Pfam" id="PF00400">
    <property type="entry name" value="WD40"/>
    <property type="match status" value="2"/>
</dbReference>
<dbReference type="GO" id="GO:0016887">
    <property type="term" value="F:ATP hydrolysis activity"/>
    <property type="evidence" value="ECO:0007669"/>
    <property type="project" value="InterPro"/>
</dbReference>
<evidence type="ECO:0000256" key="6">
    <source>
        <dbReference type="ARBA" id="ARBA00022741"/>
    </source>
</evidence>
<dbReference type="PRINTS" id="PR00119">
    <property type="entry name" value="CATATPASE"/>
</dbReference>
<evidence type="ECO:0000256" key="4">
    <source>
        <dbReference type="ARBA" id="ARBA00022692"/>
    </source>
</evidence>
<dbReference type="GO" id="GO:0019829">
    <property type="term" value="F:ATPase-coupled monoatomic cation transmembrane transporter activity"/>
    <property type="evidence" value="ECO:0007669"/>
    <property type="project" value="UniProtKB-UniRule"/>
</dbReference>
<feature type="domain" description="Cation-transporting P-type ATPase N-terminal" evidence="18">
    <location>
        <begin position="875"/>
        <end position="926"/>
    </location>
</feature>
<keyword evidence="9 14" id="KW-1278">Translocase</keyword>
<evidence type="ECO:0000256" key="16">
    <source>
        <dbReference type="SAM" id="MobiDB-lite"/>
    </source>
</evidence>
<comment type="subcellular location">
    <subcellularLocation>
        <location evidence="1 14">Membrane</location>
        <topology evidence="1 14">Multi-pass membrane protein</topology>
    </subcellularLocation>
</comment>
<evidence type="ECO:0000256" key="13">
    <source>
        <dbReference type="PROSITE-ProRule" id="PRU00221"/>
    </source>
</evidence>
<accession>A0AAF3ELB9</accession>
<feature type="compositionally biased region" description="Polar residues" evidence="16">
    <location>
        <begin position="690"/>
        <end position="703"/>
    </location>
</feature>
<dbReference type="NCBIfam" id="TIGR01657">
    <property type="entry name" value="P-ATPase-V"/>
    <property type="match status" value="1"/>
</dbReference>
<feature type="transmembrane region" description="Helical" evidence="14">
    <location>
        <begin position="1632"/>
        <end position="1654"/>
    </location>
</feature>
<keyword evidence="13" id="KW-0853">WD repeat</keyword>
<dbReference type="InterPro" id="IPR006544">
    <property type="entry name" value="P-type_TPase_V"/>
</dbReference>
<dbReference type="InterPro" id="IPR004014">
    <property type="entry name" value="ATPase_P-typ_cation-transptr_N"/>
</dbReference>
<evidence type="ECO:0000259" key="18">
    <source>
        <dbReference type="Pfam" id="PF00690"/>
    </source>
</evidence>
<dbReference type="Pfam" id="PF00122">
    <property type="entry name" value="E1-E2_ATPase"/>
    <property type="match status" value="1"/>
</dbReference>
<dbReference type="Pfam" id="PF00690">
    <property type="entry name" value="Cation_ATPase_N"/>
    <property type="match status" value="1"/>
</dbReference>
<comment type="similarity">
    <text evidence="2 14">Belongs to the cation transport ATPase (P-type) (TC 3.A.3) family. Type V subfamily.</text>
</comment>
<feature type="compositionally biased region" description="Polar residues" evidence="16">
    <location>
        <begin position="73"/>
        <end position="101"/>
    </location>
</feature>
<dbReference type="SUPFAM" id="SSF81665">
    <property type="entry name" value="Calcium ATPase, transmembrane domain M"/>
    <property type="match status" value="1"/>
</dbReference>
<dbReference type="InterPro" id="IPR001757">
    <property type="entry name" value="P_typ_ATPase"/>
</dbReference>
<dbReference type="InterPro" id="IPR047819">
    <property type="entry name" value="P5A-ATPase_N"/>
</dbReference>
<evidence type="ECO:0000256" key="3">
    <source>
        <dbReference type="ARBA" id="ARBA00022553"/>
    </source>
</evidence>
<feature type="domain" description="P-type ATPase A" evidence="17">
    <location>
        <begin position="966"/>
        <end position="1093"/>
    </location>
</feature>
<name>A0AAF3ELB9_9BILA</name>
<feature type="transmembrane region" description="Helical" evidence="14">
    <location>
        <begin position="1696"/>
        <end position="1721"/>
    </location>
</feature>
<keyword evidence="5 14" id="KW-0479">Metal-binding</keyword>
<dbReference type="SUPFAM" id="SSF81653">
    <property type="entry name" value="Calcium ATPase, transduction domain A"/>
    <property type="match status" value="1"/>
</dbReference>
<dbReference type="Gene3D" id="2.70.150.10">
    <property type="entry name" value="Calcium-transporting ATPase, cytoplasmic transduction domain A"/>
    <property type="match status" value="1"/>
</dbReference>
<dbReference type="SFLD" id="SFLDS00003">
    <property type="entry name" value="Haloacid_Dehalogenase"/>
    <property type="match status" value="1"/>
</dbReference>